<evidence type="ECO:0000256" key="1">
    <source>
        <dbReference type="SAM" id="MobiDB-lite"/>
    </source>
</evidence>
<accession>A0ABS1N3V8</accession>
<sequence length="85" mass="8843">MTGEESGGANGRATGGTGRPLPLRMCVRCERITDEPVLVAEVHGNSGPGWNVYACPGCAPHVPAAPDPLVVLEALLQSRRGGPRR</sequence>
<evidence type="ECO:0008006" key="4">
    <source>
        <dbReference type="Google" id="ProtNLM"/>
    </source>
</evidence>
<proteinExistence type="predicted"/>
<evidence type="ECO:0000313" key="2">
    <source>
        <dbReference type="EMBL" id="MBL1094761.1"/>
    </source>
</evidence>
<reference evidence="2 3" key="1">
    <citation type="submission" date="2021-01" db="EMBL/GenBank/DDBJ databases">
        <title>WGS of actinomycetes isolated from Thailand.</title>
        <authorList>
            <person name="Thawai C."/>
        </authorList>
    </citation>
    <scope>NUCLEOTIDE SEQUENCE [LARGE SCALE GENOMIC DNA]</scope>
    <source>
        <strain evidence="2 3">CH9-7</strain>
    </source>
</reference>
<name>A0ABS1N3V8_9ACTN</name>
<organism evidence="2 3">
    <name type="scientific">Streptomyces siderophoricus</name>
    <dbReference type="NCBI Taxonomy" id="2802281"/>
    <lineage>
        <taxon>Bacteria</taxon>
        <taxon>Bacillati</taxon>
        <taxon>Actinomycetota</taxon>
        <taxon>Actinomycetes</taxon>
        <taxon>Kitasatosporales</taxon>
        <taxon>Streptomycetaceae</taxon>
        <taxon>Streptomyces</taxon>
    </lineage>
</organism>
<feature type="region of interest" description="Disordered" evidence="1">
    <location>
        <begin position="1"/>
        <end position="20"/>
    </location>
</feature>
<feature type="compositionally biased region" description="Gly residues" evidence="1">
    <location>
        <begin position="1"/>
        <end position="18"/>
    </location>
</feature>
<dbReference type="RefSeq" id="WP_201811645.1">
    <property type="nucleotide sequence ID" value="NZ_JAERRI010000033.1"/>
</dbReference>
<evidence type="ECO:0000313" key="3">
    <source>
        <dbReference type="Proteomes" id="UP000629371"/>
    </source>
</evidence>
<gene>
    <name evidence="2" type="ORF">JK360_36625</name>
</gene>
<protein>
    <recommendedName>
        <fullName evidence="4">Small CPxCG-related zinc finger protein</fullName>
    </recommendedName>
</protein>
<comment type="caution">
    <text evidence="2">The sequence shown here is derived from an EMBL/GenBank/DDBJ whole genome shotgun (WGS) entry which is preliminary data.</text>
</comment>
<dbReference type="Proteomes" id="UP000629371">
    <property type="component" value="Unassembled WGS sequence"/>
</dbReference>
<keyword evidence="3" id="KW-1185">Reference proteome</keyword>
<dbReference type="EMBL" id="JAERRI010000033">
    <property type="protein sequence ID" value="MBL1094761.1"/>
    <property type="molecule type" value="Genomic_DNA"/>
</dbReference>